<name>A0A0C9N1W6_SPHPI</name>
<gene>
    <name evidence="1" type="ORF">SP6_21_00040</name>
</gene>
<evidence type="ECO:0000313" key="2">
    <source>
        <dbReference type="Proteomes" id="UP000032025"/>
    </source>
</evidence>
<dbReference type="GeneID" id="78527209"/>
<dbReference type="EMBL" id="BBJS01000021">
    <property type="protein sequence ID" value="GAN13549.1"/>
    <property type="molecule type" value="Genomic_DNA"/>
</dbReference>
<dbReference type="Proteomes" id="UP000032025">
    <property type="component" value="Unassembled WGS sequence"/>
</dbReference>
<accession>A0A0C9N1W6</accession>
<reference evidence="1 2" key="1">
    <citation type="submission" date="2014-08" db="EMBL/GenBank/DDBJ databases">
        <title>Whole genome shotgun sequence of Sphingomonas paucimobilis NBRC 13935.</title>
        <authorList>
            <person name="Hosoyama A."/>
            <person name="Hashimoto M."/>
            <person name="Hosoyama Y."/>
            <person name="Noguchi M."/>
            <person name="Uohara A."/>
            <person name="Ohji S."/>
            <person name="Katano-Makiyama Y."/>
            <person name="Ichikawa N."/>
            <person name="Kimura A."/>
            <person name="Yamazoe A."/>
            <person name="Fujita N."/>
        </authorList>
    </citation>
    <scope>NUCLEOTIDE SEQUENCE [LARGE SCALE GENOMIC DNA]</scope>
    <source>
        <strain evidence="1 2">NBRC 13935</strain>
    </source>
</reference>
<sequence length="164" mass="17588">MAVLATAVPLAAQDGGAVRQFDELIRCKAIAQNDERLACYDRASAAIVASRASGDLMVLDRKAVIARKQSRFGLAVPTDEMFGGGKADDNTAVRQLESTIKSAKATNVYGRWNLELANGSVWQTIDSMTFSPDPGDKIVLKEASLGGYRASIEGGRSVLVKRIR</sequence>
<dbReference type="RefSeq" id="WP_037567820.1">
    <property type="nucleotide sequence ID" value="NZ_BBJS01000021.1"/>
</dbReference>
<dbReference type="AlphaFoldDB" id="A0A0C9N1W6"/>
<proteinExistence type="predicted"/>
<evidence type="ECO:0000313" key="1">
    <source>
        <dbReference type="EMBL" id="GAN13549.1"/>
    </source>
</evidence>
<keyword evidence="2" id="KW-1185">Reference proteome</keyword>
<organism evidence="1 2">
    <name type="scientific">Sphingomonas paucimobilis NBRC 13935</name>
    <dbReference type="NCBI Taxonomy" id="1219050"/>
    <lineage>
        <taxon>Bacteria</taxon>
        <taxon>Pseudomonadati</taxon>
        <taxon>Pseudomonadota</taxon>
        <taxon>Alphaproteobacteria</taxon>
        <taxon>Sphingomonadales</taxon>
        <taxon>Sphingomonadaceae</taxon>
        <taxon>Sphingomonas</taxon>
    </lineage>
</organism>
<protein>
    <submittedName>
        <fullName evidence="1">DNA, contig: SP621</fullName>
    </submittedName>
</protein>
<comment type="caution">
    <text evidence="1">The sequence shown here is derived from an EMBL/GenBank/DDBJ whole genome shotgun (WGS) entry which is preliminary data.</text>
</comment>